<keyword evidence="1" id="KW-0175">Coiled coil</keyword>
<dbReference type="Proteomes" id="UP000789396">
    <property type="component" value="Unassembled WGS sequence"/>
</dbReference>
<organism evidence="2 3">
    <name type="scientific">Racocetra fulgida</name>
    <dbReference type="NCBI Taxonomy" id="60492"/>
    <lineage>
        <taxon>Eukaryota</taxon>
        <taxon>Fungi</taxon>
        <taxon>Fungi incertae sedis</taxon>
        <taxon>Mucoromycota</taxon>
        <taxon>Glomeromycotina</taxon>
        <taxon>Glomeromycetes</taxon>
        <taxon>Diversisporales</taxon>
        <taxon>Gigasporaceae</taxon>
        <taxon>Racocetra</taxon>
    </lineage>
</organism>
<sequence length="425" mass="49728">KLARKSKKKEALKLSFGRRKNKILTHDFQEFLISRLLLLCQKAEFSKIPLEKEQVPKPSGQCDKSVFNHFQTKSVLNFTFAPENMEVVHQFFNQLDDYAKEYDAEEAQEFFIPQITDPIRSRNSYLNRIKPGYEEQCDNCDDGVFHLRCLRKCYDQDHWVMSLCRNCKQNPDKPNEPEEIIFPPCVPTQPNAVAEVKKTTPSRDAKEKNKKKFWIDFQPQHGICLKCVDGYLGKHKAQAFDTVITQITTEITKINPKNVLSKTEPKNNQSEKEKVDFFTTVNQQKKMAEKKYKENLRNDFSGSLKALENCKQLKTLYIGFQGKIREGLEYLPTKNLNYVINHPEQLKINDGEVENEEFIIDEVENQLAIIEQNIETVEQLPTRTERNQIAQRYEPSRTRIVNELAQRQSANFIYDTKAKPQQLFF</sequence>
<reference evidence="2" key="1">
    <citation type="submission" date="2021-06" db="EMBL/GenBank/DDBJ databases">
        <authorList>
            <person name="Kallberg Y."/>
            <person name="Tangrot J."/>
            <person name="Rosling A."/>
        </authorList>
    </citation>
    <scope>NUCLEOTIDE SEQUENCE</scope>
    <source>
        <strain evidence="2">IN212</strain>
    </source>
</reference>
<gene>
    <name evidence="2" type="ORF">RFULGI_LOCUS9771</name>
</gene>
<evidence type="ECO:0000313" key="2">
    <source>
        <dbReference type="EMBL" id="CAG8684827.1"/>
    </source>
</evidence>
<dbReference type="AlphaFoldDB" id="A0A9N9EMC6"/>
<keyword evidence="3" id="KW-1185">Reference proteome</keyword>
<name>A0A9N9EMC6_9GLOM</name>
<dbReference type="EMBL" id="CAJVPZ010018136">
    <property type="protein sequence ID" value="CAG8684827.1"/>
    <property type="molecule type" value="Genomic_DNA"/>
</dbReference>
<feature type="coiled-coil region" evidence="1">
    <location>
        <begin position="353"/>
        <end position="380"/>
    </location>
</feature>
<feature type="non-terminal residue" evidence="2">
    <location>
        <position position="425"/>
    </location>
</feature>
<accession>A0A9N9EMC6</accession>
<protein>
    <submittedName>
        <fullName evidence="2">19139_t:CDS:1</fullName>
    </submittedName>
</protein>
<evidence type="ECO:0000313" key="3">
    <source>
        <dbReference type="Proteomes" id="UP000789396"/>
    </source>
</evidence>
<evidence type="ECO:0000256" key="1">
    <source>
        <dbReference type="SAM" id="Coils"/>
    </source>
</evidence>
<proteinExistence type="predicted"/>
<comment type="caution">
    <text evidence="2">The sequence shown here is derived from an EMBL/GenBank/DDBJ whole genome shotgun (WGS) entry which is preliminary data.</text>
</comment>